<dbReference type="GO" id="GO:0006430">
    <property type="term" value="P:lysyl-tRNA aminoacylation"/>
    <property type="evidence" value="ECO:0007669"/>
    <property type="project" value="InterPro"/>
</dbReference>
<gene>
    <name evidence="15" type="ORF">RMAR1173_LOCUS21750</name>
</gene>
<dbReference type="Gene3D" id="2.40.50.140">
    <property type="entry name" value="Nucleic acid-binding proteins"/>
    <property type="match status" value="1"/>
</dbReference>
<evidence type="ECO:0000256" key="5">
    <source>
        <dbReference type="ARBA" id="ARBA00022741"/>
    </source>
</evidence>
<dbReference type="Gene3D" id="3.30.930.10">
    <property type="entry name" value="Bira Bifunctional Protein, Domain 2"/>
    <property type="match status" value="1"/>
</dbReference>
<feature type="chain" id="PRO_5030558329" description="Lysine--tRNA ligase" evidence="13">
    <location>
        <begin position="22"/>
        <end position="563"/>
    </location>
</feature>
<dbReference type="NCBIfam" id="TIGR00499">
    <property type="entry name" value="lysS_bact"/>
    <property type="match status" value="1"/>
</dbReference>
<keyword evidence="4" id="KW-0479">Metal-binding</keyword>
<dbReference type="InterPro" id="IPR004364">
    <property type="entry name" value="Aa-tRNA-synt_II"/>
</dbReference>
<evidence type="ECO:0000256" key="1">
    <source>
        <dbReference type="ARBA" id="ARBA00008226"/>
    </source>
</evidence>
<dbReference type="GO" id="GO:0046872">
    <property type="term" value="F:metal ion binding"/>
    <property type="evidence" value="ECO:0007669"/>
    <property type="project" value="UniProtKB-KW"/>
</dbReference>
<dbReference type="InterPro" id="IPR002313">
    <property type="entry name" value="Lys-tRNA-ligase_II"/>
</dbReference>
<dbReference type="CDD" id="cd00775">
    <property type="entry name" value="LysRS_core"/>
    <property type="match status" value="1"/>
</dbReference>
<dbReference type="NCBIfam" id="NF001756">
    <property type="entry name" value="PRK00484.1"/>
    <property type="match status" value="1"/>
</dbReference>
<dbReference type="SUPFAM" id="SSF50249">
    <property type="entry name" value="Nucleic acid-binding proteins"/>
    <property type="match status" value="1"/>
</dbReference>
<dbReference type="PANTHER" id="PTHR42918">
    <property type="entry name" value="LYSYL-TRNA SYNTHETASE"/>
    <property type="match status" value="1"/>
</dbReference>
<feature type="domain" description="Aminoacyl-transfer RNA synthetases class-II family profile" evidence="14">
    <location>
        <begin position="236"/>
        <end position="558"/>
    </location>
</feature>
<dbReference type="GO" id="GO:0005524">
    <property type="term" value="F:ATP binding"/>
    <property type="evidence" value="ECO:0007669"/>
    <property type="project" value="UniProtKB-KW"/>
</dbReference>
<dbReference type="EC" id="6.1.1.6" evidence="2 11"/>
<evidence type="ECO:0000256" key="11">
    <source>
        <dbReference type="RuleBase" id="RU003748"/>
    </source>
</evidence>
<dbReference type="Pfam" id="PF01336">
    <property type="entry name" value="tRNA_anti-codon"/>
    <property type="match status" value="1"/>
</dbReference>
<dbReference type="GO" id="GO:0004824">
    <property type="term" value="F:lysine-tRNA ligase activity"/>
    <property type="evidence" value="ECO:0007669"/>
    <property type="project" value="UniProtKB-EC"/>
</dbReference>
<dbReference type="PANTHER" id="PTHR42918:SF15">
    <property type="entry name" value="LYSINE--TRNA LIGASE, CHLOROPLASTIC_MITOCHONDRIAL"/>
    <property type="match status" value="1"/>
</dbReference>
<accession>A0A7S2SWK4</accession>
<name>A0A7S2SWK4_9STRA</name>
<dbReference type="InterPro" id="IPR044136">
    <property type="entry name" value="Lys-tRNA-ligase_II_N"/>
</dbReference>
<evidence type="ECO:0000259" key="14">
    <source>
        <dbReference type="PROSITE" id="PS50862"/>
    </source>
</evidence>
<dbReference type="CDD" id="cd04322">
    <property type="entry name" value="LysRS_N"/>
    <property type="match status" value="1"/>
</dbReference>
<evidence type="ECO:0000256" key="8">
    <source>
        <dbReference type="ARBA" id="ARBA00023146"/>
    </source>
</evidence>
<dbReference type="InterPro" id="IPR004365">
    <property type="entry name" value="NA-bd_OB_tRNA"/>
</dbReference>
<dbReference type="EMBL" id="HBHJ01032837">
    <property type="protein sequence ID" value="CAD9710756.1"/>
    <property type="molecule type" value="Transcribed_RNA"/>
</dbReference>
<keyword evidence="6" id="KW-0067">ATP-binding</keyword>
<evidence type="ECO:0000256" key="13">
    <source>
        <dbReference type="SAM" id="SignalP"/>
    </source>
</evidence>
<evidence type="ECO:0000256" key="2">
    <source>
        <dbReference type="ARBA" id="ARBA00013166"/>
    </source>
</evidence>
<keyword evidence="3" id="KW-0436">Ligase</keyword>
<dbReference type="InterPro" id="IPR012340">
    <property type="entry name" value="NA-bd_OB-fold"/>
</dbReference>
<dbReference type="FunFam" id="2.40.50.140:FF:000024">
    <property type="entry name" value="Lysine--tRNA ligase"/>
    <property type="match status" value="1"/>
</dbReference>
<evidence type="ECO:0000313" key="15">
    <source>
        <dbReference type="EMBL" id="CAD9710756.1"/>
    </source>
</evidence>
<keyword evidence="8" id="KW-0030">Aminoacyl-tRNA synthetase</keyword>
<feature type="signal peptide" evidence="13">
    <location>
        <begin position="1"/>
        <end position="21"/>
    </location>
</feature>
<feature type="region of interest" description="Disordered" evidence="12">
    <location>
        <begin position="44"/>
        <end position="65"/>
    </location>
</feature>
<organism evidence="15">
    <name type="scientific">Rhizochromulina marina</name>
    <dbReference type="NCBI Taxonomy" id="1034831"/>
    <lineage>
        <taxon>Eukaryota</taxon>
        <taxon>Sar</taxon>
        <taxon>Stramenopiles</taxon>
        <taxon>Ochrophyta</taxon>
        <taxon>Dictyochophyceae</taxon>
        <taxon>Rhizochromulinales</taxon>
        <taxon>Rhizochromulina</taxon>
    </lineage>
</organism>
<evidence type="ECO:0000256" key="4">
    <source>
        <dbReference type="ARBA" id="ARBA00022723"/>
    </source>
</evidence>
<comment type="catalytic activity">
    <reaction evidence="10 11">
        <text>tRNA(Lys) + L-lysine + ATP = L-lysyl-tRNA(Lys) + AMP + diphosphate</text>
        <dbReference type="Rhea" id="RHEA:20792"/>
        <dbReference type="Rhea" id="RHEA-COMP:9696"/>
        <dbReference type="Rhea" id="RHEA-COMP:9697"/>
        <dbReference type="ChEBI" id="CHEBI:30616"/>
        <dbReference type="ChEBI" id="CHEBI:32551"/>
        <dbReference type="ChEBI" id="CHEBI:33019"/>
        <dbReference type="ChEBI" id="CHEBI:78442"/>
        <dbReference type="ChEBI" id="CHEBI:78529"/>
        <dbReference type="ChEBI" id="CHEBI:456215"/>
        <dbReference type="EC" id="6.1.1.6"/>
    </reaction>
</comment>
<evidence type="ECO:0000256" key="12">
    <source>
        <dbReference type="SAM" id="MobiDB-lite"/>
    </source>
</evidence>
<proteinExistence type="inferred from homology"/>
<dbReference type="HAMAP" id="MF_00252">
    <property type="entry name" value="Lys_tRNA_synth_class2"/>
    <property type="match status" value="1"/>
</dbReference>
<keyword evidence="5" id="KW-0547">Nucleotide-binding</keyword>
<keyword evidence="13" id="KW-0732">Signal</keyword>
<dbReference type="InterPro" id="IPR045864">
    <property type="entry name" value="aa-tRNA-synth_II/BPL/LPL"/>
</dbReference>
<comment type="similarity">
    <text evidence="1">Belongs to the class-II aminoacyl-tRNA synthetase family.</text>
</comment>
<dbReference type="AlphaFoldDB" id="A0A7S2SWK4"/>
<evidence type="ECO:0000256" key="10">
    <source>
        <dbReference type="ARBA" id="ARBA00048573"/>
    </source>
</evidence>
<dbReference type="Pfam" id="PF00152">
    <property type="entry name" value="tRNA-synt_2"/>
    <property type="match status" value="1"/>
</dbReference>
<protein>
    <recommendedName>
        <fullName evidence="2 11">Lysine--tRNA ligase</fullName>
        <ecNumber evidence="2 11">6.1.1.6</ecNumber>
    </recommendedName>
    <alternativeName>
        <fullName evidence="9 11">Lysyl-tRNA synthetase</fullName>
    </alternativeName>
</protein>
<evidence type="ECO:0000256" key="7">
    <source>
        <dbReference type="ARBA" id="ARBA00022917"/>
    </source>
</evidence>
<evidence type="ECO:0000256" key="9">
    <source>
        <dbReference type="ARBA" id="ARBA00030563"/>
    </source>
</evidence>
<dbReference type="GO" id="GO:0000049">
    <property type="term" value="F:tRNA binding"/>
    <property type="evidence" value="ECO:0007669"/>
    <property type="project" value="TreeGrafter"/>
</dbReference>
<sequence length="563" mass="62565">MVRGLLGGMALVLFGALRGRAFQGCVPCVRHAARASSRRLPVALASTKAKPAEGSSNQNQEDETGPALAEIRQGRIDKAQAMQEAGLNPFAYTYSSSHSAEQLQADFADLAPGAEQEDADVSMAGRIMARRVFGKLAFFTVQDETGTFQLYLDKKRLGEEFKNLKAWTDVGDLVGARGTVKRTEKGELSVYASEWTMLSKSFLPLPDKHKGFTDVSKRYRQRHLDLIVNPEVRATFRARAKITSWIRRFLDEKDFLEIETPTLHSTPGGADAKPFETFHNSLNMDLTLRIATELHLKRLIVGGFHRVYELGRIWRNEGISTRHNPEFTSIELYQAFADYHDMMDITEEIVSGLAEALHGTTTVSYQGESIDLSRPWRRVSMSDLVKEAHPDGFDFAQLDPTDATAVDQARAAAEKAGVPNVASKTSVGSILNECFEHLCEESLIQPTFVLDHPKEISPLAKPHRSKPGCTERFELFVVGRELANAFSELTDPIDQRQRFELQAAKKASGDEEAHDVDEDYLQAMEQGMPPTGGLGIGIDRLVMLLTDSPSIRDVIAFPLLRKE</sequence>
<evidence type="ECO:0000256" key="6">
    <source>
        <dbReference type="ARBA" id="ARBA00022840"/>
    </source>
</evidence>
<dbReference type="SUPFAM" id="SSF55681">
    <property type="entry name" value="Class II aaRS and biotin synthetases"/>
    <property type="match status" value="1"/>
</dbReference>
<dbReference type="GO" id="GO:0005829">
    <property type="term" value="C:cytosol"/>
    <property type="evidence" value="ECO:0007669"/>
    <property type="project" value="TreeGrafter"/>
</dbReference>
<reference evidence="15" key="1">
    <citation type="submission" date="2021-01" db="EMBL/GenBank/DDBJ databases">
        <authorList>
            <person name="Corre E."/>
            <person name="Pelletier E."/>
            <person name="Niang G."/>
            <person name="Scheremetjew M."/>
            <person name="Finn R."/>
            <person name="Kale V."/>
            <person name="Holt S."/>
            <person name="Cochrane G."/>
            <person name="Meng A."/>
            <person name="Brown T."/>
            <person name="Cohen L."/>
        </authorList>
    </citation>
    <scope>NUCLEOTIDE SEQUENCE</scope>
    <source>
        <strain evidence="15">CCMP1243</strain>
    </source>
</reference>
<dbReference type="InterPro" id="IPR006195">
    <property type="entry name" value="aa-tRNA-synth_II"/>
</dbReference>
<dbReference type="PRINTS" id="PR00982">
    <property type="entry name" value="TRNASYNTHLYS"/>
</dbReference>
<dbReference type="PROSITE" id="PS50862">
    <property type="entry name" value="AA_TRNA_LIGASE_II"/>
    <property type="match status" value="1"/>
</dbReference>
<evidence type="ECO:0000256" key="3">
    <source>
        <dbReference type="ARBA" id="ARBA00022598"/>
    </source>
</evidence>
<keyword evidence="7" id="KW-0648">Protein biosynthesis</keyword>
<dbReference type="InterPro" id="IPR018149">
    <property type="entry name" value="Lys-tRNA-synth_II_C"/>
</dbReference>